<protein>
    <submittedName>
        <fullName evidence="6">Tyrosine-type recombinase/integrase</fullName>
    </submittedName>
</protein>
<dbReference type="InterPro" id="IPR050090">
    <property type="entry name" value="Tyrosine_recombinase_XerCD"/>
</dbReference>
<reference evidence="6 7" key="1">
    <citation type="submission" date="2019-08" db="EMBL/GenBank/DDBJ databases">
        <title>Aureimonas fodiniaquatilis sp. nov., isolated from a coal mine wastewater.</title>
        <authorList>
            <person name="Kim W."/>
        </authorList>
    </citation>
    <scope>NUCLEOTIDE SEQUENCE [LARGE SCALE GENOMIC DNA]</scope>
    <source>
        <strain evidence="6 7">CAU 1482</strain>
    </source>
</reference>
<dbReference type="EMBL" id="VTWH01000002">
    <property type="protein sequence ID" value="KAA0970849.1"/>
    <property type="molecule type" value="Genomic_DNA"/>
</dbReference>
<dbReference type="InterPro" id="IPR010998">
    <property type="entry name" value="Integrase_recombinase_N"/>
</dbReference>
<evidence type="ECO:0000256" key="1">
    <source>
        <dbReference type="ARBA" id="ARBA00008857"/>
    </source>
</evidence>
<sequence>MTRPRPPYLMRERTRHGKVVWYVRKGDGPRIRIPGEYGSGEFTEAYHAAISGQSPASKKAQSDTLEWLITRYRETSAWLTLAAATRRQRENIFKHVIDKSGHERFADITRSHMVAGRERRASTPAQARNFLDAMRGVFRWALDAGMIEVDPTAGVKNIARVKGEGFEVWTEDEVAQYEQRWPIGTKERVWLDVILYTGLRRGDAVRIGKQHVRDGVASIKTEKSRYTIEVTIPILSTLQATLDAGPTGDLAFICGDKGQPLTKESFGNVFREACRKAGVQKSAHGVRKIGATRAANAGATVAELEALFGWQGGAMASLYTRSADRRRLAKGAINKLDRGTN</sequence>
<dbReference type="Proteomes" id="UP000324738">
    <property type="component" value="Unassembled WGS sequence"/>
</dbReference>
<evidence type="ECO:0000256" key="2">
    <source>
        <dbReference type="ARBA" id="ARBA00022908"/>
    </source>
</evidence>
<keyword evidence="3" id="KW-0238">DNA-binding</keyword>
<dbReference type="Gene3D" id="1.10.150.130">
    <property type="match status" value="1"/>
</dbReference>
<dbReference type="PANTHER" id="PTHR30349:SF41">
    <property type="entry name" value="INTEGRASE_RECOMBINASE PROTEIN MJ0367-RELATED"/>
    <property type="match status" value="1"/>
</dbReference>
<dbReference type="PANTHER" id="PTHR30349">
    <property type="entry name" value="PHAGE INTEGRASE-RELATED"/>
    <property type="match status" value="1"/>
</dbReference>
<dbReference type="GO" id="GO:0003677">
    <property type="term" value="F:DNA binding"/>
    <property type="evidence" value="ECO:0007669"/>
    <property type="project" value="UniProtKB-KW"/>
</dbReference>
<comment type="similarity">
    <text evidence="1">Belongs to the 'phage' integrase family.</text>
</comment>
<organism evidence="6 7">
    <name type="scientific">Aureimonas fodinaquatilis</name>
    <dbReference type="NCBI Taxonomy" id="2565783"/>
    <lineage>
        <taxon>Bacteria</taxon>
        <taxon>Pseudomonadati</taxon>
        <taxon>Pseudomonadota</taxon>
        <taxon>Alphaproteobacteria</taxon>
        <taxon>Hyphomicrobiales</taxon>
        <taxon>Aurantimonadaceae</taxon>
        <taxon>Aureimonas</taxon>
    </lineage>
</organism>
<keyword evidence="4" id="KW-0233">DNA recombination</keyword>
<keyword evidence="2" id="KW-0229">DNA integration</keyword>
<comment type="caution">
    <text evidence="6">The sequence shown here is derived from an EMBL/GenBank/DDBJ whole genome shotgun (WGS) entry which is preliminary data.</text>
</comment>
<dbReference type="InterPro" id="IPR002104">
    <property type="entry name" value="Integrase_catalytic"/>
</dbReference>
<dbReference type="OrthoDB" id="7873969at2"/>
<dbReference type="AlphaFoldDB" id="A0A5B0E047"/>
<keyword evidence="7" id="KW-1185">Reference proteome</keyword>
<evidence type="ECO:0000259" key="5">
    <source>
        <dbReference type="PROSITE" id="PS51898"/>
    </source>
</evidence>
<dbReference type="Pfam" id="PF00589">
    <property type="entry name" value="Phage_integrase"/>
    <property type="match status" value="1"/>
</dbReference>
<evidence type="ECO:0000313" key="6">
    <source>
        <dbReference type="EMBL" id="KAA0970849.1"/>
    </source>
</evidence>
<evidence type="ECO:0000256" key="3">
    <source>
        <dbReference type="ARBA" id="ARBA00023125"/>
    </source>
</evidence>
<name>A0A5B0E047_9HYPH</name>
<dbReference type="InterPro" id="IPR011010">
    <property type="entry name" value="DNA_brk_join_enz"/>
</dbReference>
<dbReference type="GO" id="GO:0006310">
    <property type="term" value="P:DNA recombination"/>
    <property type="evidence" value="ECO:0007669"/>
    <property type="project" value="UniProtKB-KW"/>
</dbReference>
<dbReference type="Gene3D" id="1.10.443.10">
    <property type="entry name" value="Intergrase catalytic core"/>
    <property type="match status" value="1"/>
</dbReference>
<proteinExistence type="inferred from homology"/>
<feature type="domain" description="Tyr recombinase" evidence="5">
    <location>
        <begin position="164"/>
        <end position="333"/>
    </location>
</feature>
<dbReference type="SUPFAM" id="SSF56349">
    <property type="entry name" value="DNA breaking-rejoining enzymes"/>
    <property type="match status" value="1"/>
</dbReference>
<gene>
    <name evidence="6" type="ORF">FPY71_10270</name>
</gene>
<dbReference type="InterPro" id="IPR013762">
    <property type="entry name" value="Integrase-like_cat_sf"/>
</dbReference>
<dbReference type="GO" id="GO:0015074">
    <property type="term" value="P:DNA integration"/>
    <property type="evidence" value="ECO:0007669"/>
    <property type="project" value="UniProtKB-KW"/>
</dbReference>
<evidence type="ECO:0000256" key="4">
    <source>
        <dbReference type="ARBA" id="ARBA00023172"/>
    </source>
</evidence>
<dbReference type="PROSITE" id="PS51898">
    <property type="entry name" value="TYR_RECOMBINASE"/>
    <property type="match status" value="1"/>
</dbReference>
<accession>A0A5B0E047</accession>
<evidence type="ECO:0000313" key="7">
    <source>
        <dbReference type="Proteomes" id="UP000324738"/>
    </source>
</evidence>